<dbReference type="Proteomes" id="UP000199373">
    <property type="component" value="Unassembled WGS sequence"/>
</dbReference>
<dbReference type="GO" id="GO:0046872">
    <property type="term" value="F:metal ion binding"/>
    <property type="evidence" value="ECO:0007669"/>
    <property type="project" value="UniProtKB-KW"/>
</dbReference>
<dbReference type="InterPro" id="IPR023867">
    <property type="entry name" value="Sulphatase_maturase_rSAM"/>
</dbReference>
<evidence type="ECO:0000256" key="5">
    <source>
        <dbReference type="ARBA" id="ARBA00023014"/>
    </source>
</evidence>
<comment type="similarity">
    <text evidence="6">Belongs to the radical SAM superfamily. Anaerobic sulfatase-maturating enzyme family.</text>
</comment>
<accession>A0A1I0Q2P4</accession>
<dbReference type="CDD" id="cd01335">
    <property type="entry name" value="Radical_SAM"/>
    <property type="match status" value="1"/>
</dbReference>
<evidence type="ECO:0000256" key="1">
    <source>
        <dbReference type="ARBA" id="ARBA00001966"/>
    </source>
</evidence>
<dbReference type="InterPro" id="IPR007197">
    <property type="entry name" value="rSAM"/>
</dbReference>
<keyword evidence="5" id="KW-0411">Iron-sulfur</keyword>
<dbReference type="AlphaFoldDB" id="A0A1I0Q2P4"/>
<feature type="domain" description="Radical SAM core" evidence="7">
    <location>
        <begin position="92"/>
        <end position="236"/>
    </location>
</feature>
<dbReference type="SUPFAM" id="SSF102114">
    <property type="entry name" value="Radical SAM enzymes"/>
    <property type="match status" value="1"/>
</dbReference>
<name>A0A1I0Q2P4_9BACT</name>
<dbReference type="SFLD" id="SFLDS00029">
    <property type="entry name" value="Radical_SAM"/>
    <property type="match status" value="1"/>
</dbReference>
<dbReference type="PANTHER" id="PTHR43273:SF3">
    <property type="entry name" value="ANAEROBIC SULFATASE-MATURATING ENZYME HOMOLOG ASLB-RELATED"/>
    <property type="match status" value="1"/>
</dbReference>
<dbReference type="InterPro" id="IPR013785">
    <property type="entry name" value="Aldolase_TIM"/>
</dbReference>
<evidence type="ECO:0000313" key="9">
    <source>
        <dbReference type="Proteomes" id="UP000199373"/>
    </source>
</evidence>
<dbReference type="PANTHER" id="PTHR43273">
    <property type="entry name" value="ANAEROBIC SULFATASE-MATURATING ENZYME HOMOLOG ASLB-RELATED"/>
    <property type="match status" value="1"/>
</dbReference>
<evidence type="ECO:0000256" key="6">
    <source>
        <dbReference type="ARBA" id="ARBA00023601"/>
    </source>
</evidence>
<dbReference type="SFLD" id="SFLDG01386">
    <property type="entry name" value="main_SPASM_domain-containing"/>
    <property type="match status" value="1"/>
</dbReference>
<keyword evidence="3" id="KW-0479">Metal-binding</keyword>
<dbReference type="Gene3D" id="3.20.20.70">
    <property type="entry name" value="Aldolase class I"/>
    <property type="match status" value="1"/>
</dbReference>
<evidence type="ECO:0000256" key="4">
    <source>
        <dbReference type="ARBA" id="ARBA00023004"/>
    </source>
</evidence>
<dbReference type="Pfam" id="PF04055">
    <property type="entry name" value="Radical_SAM"/>
    <property type="match status" value="1"/>
</dbReference>
<proteinExistence type="inferred from homology"/>
<evidence type="ECO:0000259" key="7">
    <source>
        <dbReference type="Pfam" id="PF04055"/>
    </source>
</evidence>
<gene>
    <name evidence="8" type="ORF">SAMN04487850_2178</name>
</gene>
<organism evidence="8 9">
    <name type="scientific">Prevotella aff. ruminicola Tc2-24</name>
    <dbReference type="NCBI Taxonomy" id="81582"/>
    <lineage>
        <taxon>Bacteria</taxon>
        <taxon>Pseudomonadati</taxon>
        <taxon>Bacteroidota</taxon>
        <taxon>Bacteroidia</taxon>
        <taxon>Bacteroidales</taxon>
        <taxon>Prevotellaceae</taxon>
        <taxon>Prevotella</taxon>
    </lineage>
</organism>
<keyword evidence="4" id="KW-0408">Iron</keyword>
<evidence type="ECO:0000256" key="3">
    <source>
        <dbReference type="ARBA" id="ARBA00022723"/>
    </source>
</evidence>
<evidence type="ECO:0000256" key="2">
    <source>
        <dbReference type="ARBA" id="ARBA00022691"/>
    </source>
</evidence>
<evidence type="ECO:0000313" key="8">
    <source>
        <dbReference type="EMBL" id="SEW21161.1"/>
    </source>
</evidence>
<sequence length="448" mass="52377">MLKVLSKCDFYYLKRDHQCYLLHIPTMTVVNLKEDTVVDQFFVQLTGQGRFFDDEEFQSLEEEVLEVFPVFSQSFESKGDDDSYSMQDVILPISGKCNLRCTYCFAQNKGDFGFGDITPENCHEIIDYIMAHADKDMQCRLNFFGGEPMLRMDTIDAVLNYISEKYADRNVGYGITTNGTLFTDENIEYFKNHHIDILYSYDGPEEFTTHRVFPNGKRSNDLVLKNILKVKAAGVKFQMRATIPSDCECMWKVYDYFENLGMPFSAVPAYKSRNVNRACVYDERLESFKKQYEELIEYYIRRIDNGLPVHCMSIREQIDTLDNHRTHLRACSSGKYMFSIVDSGEIFSCEHLAYDKKYAIGDIRNGIDVEKMKEYRPDSVHKIESCRDCWAKYLCSGGCYSEKLLVGRQHEALPPDECEMQKMRWNFLLSVYVYLKTRQREKKMKSQS</sequence>
<dbReference type="NCBIfam" id="TIGR04085">
    <property type="entry name" value="rSAM_more_4Fe4S"/>
    <property type="match status" value="1"/>
</dbReference>
<reference evidence="8 9" key="1">
    <citation type="submission" date="2016-10" db="EMBL/GenBank/DDBJ databases">
        <authorList>
            <person name="de Groot N.N."/>
        </authorList>
    </citation>
    <scope>NUCLEOTIDE SEQUENCE [LARGE SCALE GENOMIC DNA]</scope>
    <source>
        <strain evidence="8 9">TC2-24</strain>
    </source>
</reference>
<dbReference type="SFLD" id="SFLDG01384">
    <property type="entry name" value="thioether_bond_formation_requi"/>
    <property type="match status" value="1"/>
</dbReference>
<keyword evidence="9" id="KW-1185">Reference proteome</keyword>
<dbReference type="RefSeq" id="WP_177178433.1">
    <property type="nucleotide sequence ID" value="NZ_FOIQ01000005.1"/>
</dbReference>
<comment type="cofactor">
    <cofactor evidence="1">
        <name>[4Fe-4S] cluster</name>
        <dbReference type="ChEBI" id="CHEBI:49883"/>
    </cofactor>
</comment>
<dbReference type="InterPro" id="IPR058240">
    <property type="entry name" value="rSAM_sf"/>
</dbReference>
<dbReference type="GO" id="GO:0016491">
    <property type="term" value="F:oxidoreductase activity"/>
    <property type="evidence" value="ECO:0007669"/>
    <property type="project" value="InterPro"/>
</dbReference>
<keyword evidence="2" id="KW-0949">S-adenosyl-L-methionine</keyword>
<protein>
    <submittedName>
        <fullName evidence="8">Radical SAM additional 4Fe4S-binding SPASM domain-containing protein</fullName>
    </submittedName>
</protein>
<dbReference type="InterPro" id="IPR023885">
    <property type="entry name" value="4Fe4S-binding_SPASM_dom"/>
</dbReference>
<dbReference type="GO" id="GO:0051536">
    <property type="term" value="F:iron-sulfur cluster binding"/>
    <property type="evidence" value="ECO:0007669"/>
    <property type="project" value="UniProtKB-KW"/>
</dbReference>
<dbReference type="SFLD" id="SFLDG01067">
    <property type="entry name" value="SPASM/twitch_domain_containing"/>
    <property type="match status" value="1"/>
</dbReference>
<dbReference type="EMBL" id="FOIQ01000005">
    <property type="protein sequence ID" value="SEW21161.1"/>
    <property type="molecule type" value="Genomic_DNA"/>
</dbReference>